<dbReference type="AlphaFoldDB" id="X1D4I9"/>
<feature type="non-terminal residue" evidence="1">
    <location>
        <position position="266"/>
    </location>
</feature>
<evidence type="ECO:0000313" key="1">
    <source>
        <dbReference type="EMBL" id="GAH00009.1"/>
    </source>
</evidence>
<proteinExistence type="predicted"/>
<gene>
    <name evidence="1" type="ORF">S01H4_45547</name>
</gene>
<name>X1D4I9_9ZZZZ</name>
<dbReference type="EMBL" id="BART01025365">
    <property type="protein sequence ID" value="GAH00009.1"/>
    <property type="molecule type" value="Genomic_DNA"/>
</dbReference>
<organism evidence="1">
    <name type="scientific">marine sediment metagenome</name>
    <dbReference type="NCBI Taxonomy" id="412755"/>
    <lineage>
        <taxon>unclassified sequences</taxon>
        <taxon>metagenomes</taxon>
        <taxon>ecological metagenomes</taxon>
    </lineage>
</organism>
<accession>X1D4I9</accession>
<reference evidence="1" key="1">
    <citation type="journal article" date="2014" name="Front. Microbiol.">
        <title>High frequency of phylogenetically diverse reductive dehalogenase-homologous genes in deep subseafloor sedimentary metagenomes.</title>
        <authorList>
            <person name="Kawai M."/>
            <person name="Futagami T."/>
            <person name="Toyoda A."/>
            <person name="Takaki Y."/>
            <person name="Nishi S."/>
            <person name="Hori S."/>
            <person name="Arai W."/>
            <person name="Tsubouchi T."/>
            <person name="Morono Y."/>
            <person name="Uchiyama I."/>
            <person name="Ito T."/>
            <person name="Fujiyama A."/>
            <person name="Inagaki F."/>
            <person name="Takami H."/>
        </authorList>
    </citation>
    <scope>NUCLEOTIDE SEQUENCE</scope>
    <source>
        <strain evidence="1">Expedition CK06-06</strain>
    </source>
</reference>
<protein>
    <recommendedName>
        <fullName evidence="2">Transposase IS116/IS110/IS902 family protein</fullName>
    </recommendedName>
</protein>
<sequence length="266" mass="30440">MTNKLDSLATMVDAALAIEKLRVASEVRQSHLALQNRQDPETDELHQHLNDLEDYVDERVASLIESHPAYDWFSCVKGVGKENIAKVVGLMDIEKAEHISSLWKFAGFSVEGGVAPKRRKGGGKLEYNSQLRSMCWRLGSSLIRVKGKFYDYYLEEKDKYYQKYKNRGVQIVPATSLPKKEGKRYEPDDMMSEGHVHNQAMRKMIKLFLACLWLVWRESEKLPVTSPYAIGILEHTSLISPWGMIDKPKEKRKPVNTSEPITESNP</sequence>
<evidence type="ECO:0008006" key="2">
    <source>
        <dbReference type="Google" id="ProtNLM"/>
    </source>
</evidence>
<comment type="caution">
    <text evidence="1">The sequence shown here is derived from an EMBL/GenBank/DDBJ whole genome shotgun (WGS) entry which is preliminary data.</text>
</comment>